<name>A0ABN4TQY6_9BURK</name>
<dbReference type="Proteomes" id="UP000177515">
    <property type="component" value="Chromosome 2"/>
</dbReference>
<accession>A0ABN4TQY6</accession>
<dbReference type="EMBL" id="CP017755">
    <property type="protein sequence ID" value="AOZ09718.1"/>
    <property type="molecule type" value="Genomic_DNA"/>
</dbReference>
<reference evidence="3 4" key="1">
    <citation type="submission" date="2016-10" db="EMBL/GenBank/DDBJ databases">
        <title>Complete genome sequences of three Cupriavidus strains isolated from various Malaysian environments.</title>
        <authorList>
            <person name="Abdullah A.A.-A."/>
            <person name="Shafie N.A.H."/>
            <person name="Lau N.S."/>
        </authorList>
    </citation>
    <scope>NUCLEOTIDE SEQUENCE [LARGE SCALE GENOMIC DNA]</scope>
    <source>
        <strain evidence="3 4">USMAA1020</strain>
    </source>
</reference>
<feature type="region of interest" description="Disordered" evidence="1">
    <location>
        <begin position="77"/>
        <end position="99"/>
    </location>
</feature>
<protein>
    <recommendedName>
        <fullName evidence="5">Hydroxyquinol 1,2-dioxygenase</fullName>
    </recommendedName>
</protein>
<evidence type="ECO:0000256" key="2">
    <source>
        <dbReference type="SAM" id="SignalP"/>
    </source>
</evidence>
<feature type="region of interest" description="Disordered" evidence="1">
    <location>
        <begin position="115"/>
        <end position="136"/>
    </location>
</feature>
<evidence type="ECO:0000256" key="1">
    <source>
        <dbReference type="SAM" id="MobiDB-lite"/>
    </source>
</evidence>
<evidence type="ECO:0008006" key="5">
    <source>
        <dbReference type="Google" id="ProtNLM"/>
    </source>
</evidence>
<sequence>MQALFAKTLFATALVTGAVLPLGGAAHAAMRDAATGAGMPAAMAPEASMTRRDVFTDGARRGRFDVYAEGARQVAGLDRSGVSSDPARHPDVYSDGARGRRYDVYTDGARQLAGMDTRGVSAPPSHAAGSVAGALA</sequence>
<evidence type="ECO:0000313" key="4">
    <source>
        <dbReference type="Proteomes" id="UP000177515"/>
    </source>
</evidence>
<feature type="compositionally biased region" description="Basic and acidic residues" evidence="1">
    <location>
        <begin position="86"/>
        <end position="99"/>
    </location>
</feature>
<proteinExistence type="predicted"/>
<gene>
    <name evidence="3" type="ORF">BKK80_28830</name>
</gene>
<dbReference type="RefSeq" id="WP_071040115.1">
    <property type="nucleotide sequence ID" value="NZ_CP017755.1"/>
</dbReference>
<keyword evidence="4" id="KW-1185">Reference proteome</keyword>
<evidence type="ECO:0000313" key="3">
    <source>
        <dbReference type="EMBL" id="AOZ09718.1"/>
    </source>
</evidence>
<organism evidence="3 4">
    <name type="scientific">Cupriavidus malaysiensis</name>
    <dbReference type="NCBI Taxonomy" id="367825"/>
    <lineage>
        <taxon>Bacteria</taxon>
        <taxon>Pseudomonadati</taxon>
        <taxon>Pseudomonadota</taxon>
        <taxon>Betaproteobacteria</taxon>
        <taxon>Burkholderiales</taxon>
        <taxon>Burkholderiaceae</taxon>
        <taxon>Cupriavidus</taxon>
    </lineage>
</organism>
<keyword evidence="2" id="KW-0732">Signal</keyword>
<feature type="chain" id="PRO_5046103014" description="Hydroxyquinol 1,2-dioxygenase" evidence="2">
    <location>
        <begin position="29"/>
        <end position="136"/>
    </location>
</feature>
<feature type="signal peptide" evidence="2">
    <location>
        <begin position="1"/>
        <end position="28"/>
    </location>
</feature>